<dbReference type="NCBIfam" id="TIGR00762">
    <property type="entry name" value="DegV"/>
    <property type="match status" value="1"/>
</dbReference>
<dbReference type="PROSITE" id="PS51482">
    <property type="entry name" value="DEGV"/>
    <property type="match status" value="1"/>
</dbReference>
<dbReference type="Proteomes" id="UP000482209">
    <property type="component" value="Unassembled WGS sequence"/>
</dbReference>
<accession>A0A6L5XXV9</accession>
<dbReference type="PANTHER" id="PTHR33434:SF3">
    <property type="entry name" value="DEGV DOMAIN-CONTAINING PROTEIN YITS"/>
    <property type="match status" value="1"/>
</dbReference>
<comment type="caution">
    <text evidence="3">The sequence shown here is derived from an EMBL/GenBank/DDBJ whole genome shotgun (WGS) entry which is preliminary data.</text>
</comment>
<dbReference type="PANTHER" id="PTHR33434">
    <property type="entry name" value="DEGV DOMAIN-CONTAINING PROTEIN DR_1986-RELATED"/>
    <property type="match status" value="1"/>
</dbReference>
<keyword evidence="4" id="KW-1185">Reference proteome</keyword>
<dbReference type="Pfam" id="PF02645">
    <property type="entry name" value="DegV"/>
    <property type="match status" value="1"/>
</dbReference>
<evidence type="ECO:0000256" key="2">
    <source>
        <dbReference type="ARBA" id="ARBA00023121"/>
    </source>
</evidence>
<proteinExistence type="predicted"/>
<gene>
    <name evidence="3" type="ORF">FYJ58_05345</name>
</gene>
<dbReference type="Gene3D" id="3.30.1180.10">
    <property type="match status" value="1"/>
</dbReference>
<dbReference type="SUPFAM" id="SSF82549">
    <property type="entry name" value="DAK1/DegV-like"/>
    <property type="match status" value="1"/>
</dbReference>
<sequence>MNFEIVTDSSANLPEEWIETYNIQVLSLCFYVDGEEYYGYEKGKKTDLSKFYKMMREKKEIRTSLVNTAKAFSLCEDLLRNGMDILYIGFSSGLSGSFQSVKVALDGLRDSYPERKIYCVDTLAAALGEGLLVKRAADLRKDGVKIDDVYQWILDNRLNVCHWFTVDDLFFLKRGGRISTATATLGTALNIKPVLHVDEEGHLVMAGKERGRKRALDALVRQLEEKSKNSLLQEVYISHGDCKEDAEYVMRKVKEKFDVKNSLIRILDPVIGAHSGPGTVALFFMGEKR</sequence>
<dbReference type="GO" id="GO:0008289">
    <property type="term" value="F:lipid binding"/>
    <property type="evidence" value="ECO:0007669"/>
    <property type="project" value="UniProtKB-KW"/>
</dbReference>
<reference evidence="3 4" key="1">
    <citation type="submission" date="2019-08" db="EMBL/GenBank/DDBJ databases">
        <title>In-depth cultivation of the pig gut microbiome towards novel bacterial diversity and tailored functional studies.</title>
        <authorList>
            <person name="Wylensek D."/>
            <person name="Hitch T.C.A."/>
            <person name="Clavel T."/>
        </authorList>
    </citation>
    <scope>NUCLEOTIDE SEQUENCE [LARGE SCALE GENOMIC DNA]</scope>
    <source>
        <strain evidence="3 4">WCA-693-APC-MOT-I</strain>
    </source>
</reference>
<protein>
    <submittedName>
        <fullName evidence="3">DegV family protein</fullName>
    </submittedName>
</protein>
<evidence type="ECO:0000256" key="1">
    <source>
        <dbReference type="ARBA" id="ARBA00003238"/>
    </source>
</evidence>
<dbReference type="Gene3D" id="3.40.50.10170">
    <property type="match status" value="1"/>
</dbReference>
<keyword evidence="2" id="KW-0446">Lipid-binding</keyword>
<dbReference type="InterPro" id="IPR050270">
    <property type="entry name" value="DegV_domain_contain"/>
</dbReference>
<dbReference type="InterPro" id="IPR043168">
    <property type="entry name" value="DegV_C"/>
</dbReference>
<organism evidence="3 4">
    <name type="scientific">Velocimicrobium porci</name>
    <dbReference type="NCBI Taxonomy" id="2606634"/>
    <lineage>
        <taxon>Bacteria</taxon>
        <taxon>Bacillati</taxon>
        <taxon>Bacillota</taxon>
        <taxon>Clostridia</taxon>
        <taxon>Lachnospirales</taxon>
        <taxon>Lachnospiraceae</taxon>
        <taxon>Velocimicrobium</taxon>
    </lineage>
</organism>
<dbReference type="InterPro" id="IPR003797">
    <property type="entry name" value="DegV"/>
</dbReference>
<dbReference type="AlphaFoldDB" id="A0A6L5XXV9"/>
<evidence type="ECO:0000313" key="3">
    <source>
        <dbReference type="EMBL" id="MSS63301.1"/>
    </source>
</evidence>
<comment type="function">
    <text evidence="1">May bind long-chain fatty acids, such as palmitate, and may play a role in lipid transport or fatty acid metabolism.</text>
</comment>
<name>A0A6L5XXV9_9FIRM</name>
<dbReference type="EMBL" id="VUMT01000006">
    <property type="protein sequence ID" value="MSS63301.1"/>
    <property type="molecule type" value="Genomic_DNA"/>
</dbReference>
<evidence type="ECO:0000313" key="4">
    <source>
        <dbReference type="Proteomes" id="UP000482209"/>
    </source>
</evidence>
<dbReference type="RefSeq" id="WP_328597804.1">
    <property type="nucleotide sequence ID" value="NZ_VUMT01000006.1"/>
</dbReference>